<name>A0ABX4PT85_9PSED</name>
<protein>
    <submittedName>
        <fullName evidence="3">Insecticidal toxin</fullName>
    </submittedName>
</protein>
<dbReference type="Pfam" id="PF12920">
    <property type="entry name" value="TcdA_TcdB_pore"/>
    <property type="match status" value="2"/>
</dbReference>
<dbReference type="Proteomes" id="UP000232455">
    <property type="component" value="Unassembled WGS sequence"/>
</dbReference>
<reference evidence="3 4" key="1">
    <citation type="submission" date="2017-11" db="EMBL/GenBank/DDBJ databases">
        <title>Genome sequencing of a diverse group of Pseudomonas species.</title>
        <authorList>
            <person name="Loper J."/>
        </authorList>
    </citation>
    <scope>NUCLEOTIDE SEQUENCE [LARGE SCALE GENOMIC DNA]</scope>
    <source>
        <strain evidence="3 4">LMG 25716</strain>
    </source>
</reference>
<keyword evidence="4" id="KW-1185">Reference proteome</keyword>
<organism evidence="3 4">
    <name type="scientific">Pseudomonas baetica</name>
    <dbReference type="NCBI Taxonomy" id="674054"/>
    <lineage>
        <taxon>Bacteria</taxon>
        <taxon>Pseudomonadati</taxon>
        <taxon>Pseudomonadota</taxon>
        <taxon>Gammaproteobacteria</taxon>
        <taxon>Pseudomonadales</taxon>
        <taxon>Pseudomonadaceae</taxon>
        <taxon>Pseudomonas</taxon>
    </lineage>
</organism>
<comment type="caution">
    <text evidence="3">The sequence shown here is derived from an EMBL/GenBank/DDBJ whole genome shotgun (WGS) entry which is preliminary data.</text>
</comment>
<dbReference type="Gene3D" id="3.90.550.20">
    <property type="match status" value="1"/>
</dbReference>
<gene>
    <name evidence="3" type="ORF">ATI02_1009</name>
</gene>
<feature type="domain" description="TcdA/TcdB toxin pore forming" evidence="2">
    <location>
        <begin position="1053"/>
        <end position="1425"/>
    </location>
</feature>
<evidence type="ECO:0000259" key="1">
    <source>
        <dbReference type="Pfam" id="PF12919"/>
    </source>
</evidence>
<feature type="domain" description="TcdA/TcdB toxin pore forming" evidence="2">
    <location>
        <begin position="1489"/>
        <end position="1742"/>
    </location>
</feature>
<evidence type="ECO:0000313" key="3">
    <source>
        <dbReference type="EMBL" id="PKA68249.1"/>
    </source>
</evidence>
<evidence type="ECO:0000259" key="2">
    <source>
        <dbReference type="Pfam" id="PF12920"/>
    </source>
</evidence>
<dbReference type="EMBL" id="PHHE01000001">
    <property type="protein sequence ID" value="PKA68249.1"/>
    <property type="molecule type" value="Genomic_DNA"/>
</dbReference>
<dbReference type="Pfam" id="PF12919">
    <property type="entry name" value="TcdA_TcdB"/>
    <property type="match status" value="1"/>
</dbReference>
<evidence type="ECO:0000313" key="4">
    <source>
        <dbReference type="Proteomes" id="UP000232455"/>
    </source>
</evidence>
<dbReference type="InterPro" id="IPR024770">
    <property type="entry name" value="TcdA/TcdB_cat"/>
</dbReference>
<proteinExistence type="predicted"/>
<dbReference type="SUPFAM" id="SSF53448">
    <property type="entry name" value="Nucleotide-diphospho-sugar transferases"/>
    <property type="match status" value="1"/>
</dbReference>
<dbReference type="CDD" id="cd20495">
    <property type="entry name" value="C58_PaToxP-like"/>
    <property type="match status" value="1"/>
</dbReference>
<sequence>MSEEYIVLSESLEWRELVRPLELETALAAFKGSEHYEAAIRYHEGALSQETSQGMLQAISLLKETLQTLGRDQASVVFGNLFEKVEKYHQRLQNTVSITAKEVPGHMHFVWVGGAMFGANQRDYFNIWKARTPKDLTFSIWYDPQALMAFDVSRTIIQAAKADAMLAGGDQPVSRAALIRLYEKRLAVLRRQAFEFIQQAQLRGLAPDEARIELLVQAYGQDRAQLQAARTRYLQSHLDMADDRVRLRNAREEFQSHALWSAYDREISLRGNFAAASDIVRLQAVYQEGGTYSDLDYLPPLIDEMGGVNVTKFNKAARTGVLQLVLDHNNKLMPGREKNRYKDFLKYIPPESLAALEVFARSAPGLDQVFASLNGQATAVDVLGRGSPDDFTVKNPNLMNAFIVAHPNAGMTLSTMNLIRYYYDIIESVEQELDKRGLAWGDDEVLDITQNKVREIDFPFAGDEAITRIWAIHESKIVSAIVHYHRDGVAPGAGGTINLTGPGALQAGADFFAALQYTLVGATNAKALQYIRKGYNTATEEELISGWIERDVSDAEWIKNEQNAWRDGKFKARYQANLQDLLKSGNTLTFKRGWPVVEGKPVMLTSILQRLIDDLGEPFIRAMADKLSGDVVFDRSVHLGYDERQQVINQAASEAPLSVGAQHSSNLNELLTHLERGSLPIEQISPLQRVVVGGLFGAESLDVAGFADAWQAARDLARATADGGVFARYAALEKWLQQRQAPAFQAALAQPAKPGNQTARELKALALSDLLTLNQWGRQIAQINTTAQWEYRTQILKRAAPVREQFFKAGALSARQLPQALLMRTAGDPGRRCYPLALLMAAALSRGESAERAVIGRIANANLAPQENDSRALLLALDELRDVRMSDVGAPLGEQSLQAIVRDLEAKADSSVLLLDTGSHALLVAKVVTADSTAYRFFEPNFAVYGFAQGSLLQQGIEGYLSRDGGELARLYGLADATDLRFNVIELNTAAIADHVLTSSLQVSSLLQNTPIAGGQSVNVWEAQSALRGRSLSENARMGDSLVQLDARNLVREFDLATGQLRREHSLGTEYLPLLDTLQTAADNLSTLTMVDAGNPAKRINVTTRDTRFSKLKKNIQRLVEAVAGKGGRPGESDGGSRLSFAFAIQTLVTEMRSREYQAKNASLPALTVALQIQVYVSYTQLAYGVAMDSVQIINLVRQVAASEQALAKQTTSLSGRLQGRGGAATGVVFSLANIGFDIYGLSVADNDEQRSRLTTQLAFDVAALGLDVAALAVGGTLGAAASFLSVPLLGIGIGVTAIASNLGQISDKARAVGRHLFDIHEAYGPEGCKRQDGVLQFAVEAVITELDLRERRVRFDSQKFFPTDSAGSGLPSYSGKPGDLPRAINIREAMSRYDSLEFGKGGDRDIHAVVLPCTPICYYGYEYQVGYAGFAPDDDLYSRLSTYQTVYEGAPKPEGGLEAGVRTSYPNILDIWKEQIEFSSLPPYERRFQFFANTSLPHVLYKLLPVNKPTHISVKLDAHARYLVVPELPKQWQQLLSYDIAAENGLYQLTLTPGIVSVHLSQWLPVGVESLNLWKNAVSWVIKAPWAIERQVRFEGDTLIIDGIRVTGFSGHLQLSDGELFQFDSGKKVWQMQSITLSKADGEHDAQSPIAELGSVTARLRALALANRLASAYVPVHNFIVPFNDASDVQYTNAYYDVAADRMLYVRNLPAALREGIVLGAASTLQAWFYHPEHATVWRVDVSTGLVRHAYRLLSPRKGSTILACELSADGQLRVVQEKTSEEQNRFTLEYLIAEDTVTFVHLNAFLDEWREDMVEVDYWKAPLRRFILPDEKLVDLTAMNVPMSTWTSAPFVGLRAHLQGQSAFSGWVRLSDYRFYSNDSEPAQKIMLMWASQDNDAALFFDMDNQTLTSEFAWSEELPYIPAETLATEVAEVTHSAGRYFMTKTNGQMFEIDKDGVLTFIGVGKRWLELHPDWFSALPILVVEHGKRPFPVIGLSDFSQSALLAVWSCNDRLLLSEAGLGKELALLGLTPDGEAGWLFDIEAGQVYRQPLSSLASARDAFAGGTRLRYPQRLPEAQKVWSEWSFVEVITDGQGMLGRTREGINLALTDQQPARIVSVENHWAQADQGGLSLQARLKNLLAGHAHAAVLPVKNLGSSYTYYVAEQDQLLEVQARQDGQWSAFLGVQNSTQPLLFDPVDGVVFNRDSMTPIRLADSQATRQSEVLTLESASEVSDLQTLLLEGIDTLILAFGAATQSCHVSEQVWQRLDCLVVDRRHTSEGSLSVEHTLVLDMADRERLLLSQAQGHLLLIDPDSAHTLIVRDNDPLDEQRIPMYLSISSEGQVHRVSIEQLLGALKTRAQGVIELKEVLESLAD</sequence>
<feature type="domain" description="GT44" evidence="1">
    <location>
        <begin position="107"/>
        <end position="499"/>
    </location>
</feature>
<accession>A0ABX4PT85</accession>
<dbReference type="InterPro" id="IPR029044">
    <property type="entry name" value="Nucleotide-diphossugar_trans"/>
</dbReference>
<dbReference type="InterPro" id="IPR024769">
    <property type="entry name" value="TcdA/TcdB_pore_forming"/>
</dbReference>